<name>A0AAP5IFH9_9CYAN</name>
<dbReference type="Proteomes" id="UP000667802">
    <property type="component" value="Unassembled WGS sequence"/>
</dbReference>
<dbReference type="InterPro" id="IPR027417">
    <property type="entry name" value="P-loop_NTPase"/>
</dbReference>
<evidence type="ECO:0000313" key="1">
    <source>
        <dbReference type="EMBL" id="MDR9900776.1"/>
    </source>
</evidence>
<organism evidence="1 2">
    <name type="scientific">Aetokthonos hydrillicola Thurmond2011</name>
    <dbReference type="NCBI Taxonomy" id="2712845"/>
    <lineage>
        <taxon>Bacteria</taxon>
        <taxon>Bacillati</taxon>
        <taxon>Cyanobacteriota</taxon>
        <taxon>Cyanophyceae</taxon>
        <taxon>Nostocales</taxon>
        <taxon>Hapalosiphonaceae</taxon>
        <taxon>Aetokthonos</taxon>
    </lineage>
</organism>
<dbReference type="AlphaFoldDB" id="A0AAP5IFH9"/>
<proteinExistence type="predicted"/>
<keyword evidence="2" id="KW-1185">Reference proteome</keyword>
<evidence type="ECO:0000313" key="2">
    <source>
        <dbReference type="Proteomes" id="UP000667802"/>
    </source>
</evidence>
<protein>
    <submittedName>
        <fullName evidence="1">Uncharacterized protein</fullName>
    </submittedName>
</protein>
<accession>A0AAP5IFH9</accession>
<dbReference type="RefSeq" id="WP_208350980.1">
    <property type="nucleotide sequence ID" value="NZ_JAALHA020000039.1"/>
</dbReference>
<dbReference type="EMBL" id="JAALHA020000039">
    <property type="protein sequence ID" value="MDR9900776.1"/>
    <property type="molecule type" value="Genomic_DNA"/>
</dbReference>
<gene>
    <name evidence="1" type="ORF">G7B40_040530</name>
</gene>
<reference evidence="2" key="1">
    <citation type="journal article" date="2021" name="Science">
        <title>Hunting the eagle killer: A cyanobacterial neurotoxin causes vacuolar myelinopathy.</title>
        <authorList>
            <person name="Breinlinger S."/>
            <person name="Phillips T.J."/>
            <person name="Haram B.N."/>
            <person name="Mares J."/>
            <person name="Martinez Yerena J.A."/>
            <person name="Hrouzek P."/>
            <person name="Sobotka R."/>
            <person name="Henderson W.M."/>
            <person name="Schmieder P."/>
            <person name="Williams S.M."/>
            <person name="Lauderdale J.D."/>
            <person name="Wilde H.D."/>
            <person name="Gerrin W."/>
            <person name="Kust A."/>
            <person name="Washington J.W."/>
            <person name="Wagner C."/>
            <person name="Geier B."/>
            <person name="Liebeke M."/>
            <person name="Enke H."/>
            <person name="Niedermeyer T.H.J."/>
            <person name="Wilde S.B."/>
        </authorList>
    </citation>
    <scope>NUCLEOTIDE SEQUENCE [LARGE SCALE GENOMIC DNA]</scope>
    <source>
        <strain evidence="2">Thurmond2011</strain>
    </source>
</reference>
<comment type="caution">
    <text evidence="1">The sequence shown here is derived from an EMBL/GenBank/DDBJ whole genome shotgun (WGS) entry which is preliminary data.</text>
</comment>
<sequence>MLENSQECQNLIQNINSAIVHNPRFMQNPEEQYKQRNKYIDVLEYAIKNNELYHLYDIWKVFAQAREEASRGFFLDLWDIYNQQEGSEKKQRERDIFRYFVCQIHDQFDEILQTTRITAPHLWQEYVREILIKSMWIDSAEEMQLERKLLYSMSHLYVYLYPNTSVPVREERESLIHQLQATEDAIYCRVKEKNSSLFIAEVFSNNENINLQREFTLSFLYLYRFANHFDVISLKDFVKEVIDSLKEEEFIKQVGQETGEELLNLLLRYWGANSPLIRFFLQEKLEFSFYQYEQPEPIKLPSPYGTDNFVYTIGASGVGKSYFFHAMEYFSKKSEEQLPLSLEYIDASEESILDRQKWEEGEDIKSEKNNLIYMRSKVRNLRRFTFYEIEDTQIIEDTVIKWQSLRGYFERRLPSAIILVFSMEEKDDLKSYNFLVNLLDKLAKKDKRYHEIPIYFTFNKSDTLAAKIQQSQEWDQQLLNDFQRYLNCQIELSQGFNFFSLRYQKLEGVQQIGILELVNKTKACCANLAFINQLNQDIKRVRKIIDSLLDKNFTNLSFIYTCSLLKNGNQYTDLQNLWSDLRNFIIEATCEDIKKYYQTEFETKLGRDFHKVDVFYNEAVIKSSLEFSKDIFERLNEDPSSQLYLDDFLKLQNILESNNKIEISDVLSLSSGVETALKSFFKEKRFFSDFLDKALRANLKELGVPVEIDQIEESQESQNSQDYPLKRITFIKPENINYYDDSIWQFYGESASVKNFLKNKQYEQIKEEIKNIFFERISDYNKKTDSKYRLRIDRDNLELVIEQLPKQLQAIDIANKNEAFEASIKEKFLFSSALNDISVVCPIQCGKFDESDQSLIQGTAREKTVFERLSQFTNFEDARKYCQLLSNYLPEYQKKPKYPQFLLLKRHPSGKIQVEIDEIKINVIKKLDTKLKQQQKLLLDMMVILLKNTQEFKNTYKNTSNQYEYERYISNIYLAKYLLEILKSRKFKIESFQEKPNETAGQITKAINNLKDMKLDDFKKDYAEIKSSTDRVWYSLNTKDINSVVKEIEIELKTAFDIYGLILHLVEEDRERLKSLSRNIIQKFSFLETNDYNNLLKDYEKQRKLLIIQERVEYLRVSKWIEDLPSTSQDSFTEYYTNHFWGDLTSIETIELNEWKDDFIKNIEKLLEIELFSQ</sequence>
<dbReference type="SUPFAM" id="SSF52540">
    <property type="entry name" value="P-loop containing nucleoside triphosphate hydrolases"/>
    <property type="match status" value="1"/>
</dbReference>